<protein>
    <submittedName>
        <fullName evidence="5">Phosphate ABC transporter substrate-binding protein</fullName>
    </submittedName>
</protein>
<keyword evidence="3" id="KW-0472">Membrane</keyword>
<keyword evidence="3" id="KW-1133">Transmembrane helix</keyword>
<dbReference type="EMBL" id="DSPX01000257">
    <property type="protein sequence ID" value="HGG03784.1"/>
    <property type="molecule type" value="Genomic_DNA"/>
</dbReference>
<dbReference type="InterPro" id="IPR024370">
    <property type="entry name" value="PBP_domain"/>
</dbReference>
<organism evidence="5">
    <name type="scientific">Planktothricoides sp. SpSt-374</name>
    <dbReference type="NCBI Taxonomy" id="2282167"/>
    <lineage>
        <taxon>Bacteria</taxon>
        <taxon>Bacillati</taxon>
        <taxon>Cyanobacteriota</taxon>
        <taxon>Cyanophyceae</taxon>
        <taxon>Oscillatoriophycideae</taxon>
        <taxon>Oscillatoriales</taxon>
        <taxon>Oscillatoriaceae</taxon>
        <taxon>Planktothricoides</taxon>
    </lineage>
</organism>
<gene>
    <name evidence="5" type="ORF">ENR15_24895</name>
</gene>
<dbReference type="InterPro" id="IPR050811">
    <property type="entry name" value="Phosphate_ABC_transporter"/>
</dbReference>
<comment type="caution">
    <text evidence="5">The sequence shown here is derived from an EMBL/GenBank/DDBJ whole genome shotgun (WGS) entry which is preliminary data.</text>
</comment>
<dbReference type="SUPFAM" id="SSF53850">
    <property type="entry name" value="Periplasmic binding protein-like II"/>
    <property type="match status" value="1"/>
</dbReference>
<feature type="region of interest" description="Disordered" evidence="2">
    <location>
        <begin position="35"/>
        <end position="71"/>
    </location>
</feature>
<dbReference type="CDD" id="cd13653">
    <property type="entry name" value="PBP2_phosphate_like_1"/>
    <property type="match status" value="1"/>
</dbReference>
<evidence type="ECO:0000256" key="1">
    <source>
        <dbReference type="ARBA" id="ARBA00022729"/>
    </source>
</evidence>
<reference evidence="5" key="1">
    <citation type="journal article" date="2020" name="mSystems">
        <title>Genome- and Community-Level Interaction Insights into Carbon Utilization and Element Cycling Functions of Hydrothermarchaeota in Hydrothermal Sediment.</title>
        <authorList>
            <person name="Zhou Z."/>
            <person name="Liu Y."/>
            <person name="Xu W."/>
            <person name="Pan J."/>
            <person name="Luo Z.H."/>
            <person name="Li M."/>
        </authorList>
    </citation>
    <scope>NUCLEOTIDE SEQUENCE [LARGE SCALE GENOMIC DNA]</scope>
    <source>
        <strain evidence="5">SpSt-374</strain>
    </source>
</reference>
<dbReference type="Pfam" id="PF12849">
    <property type="entry name" value="PBP_like_2"/>
    <property type="match status" value="1"/>
</dbReference>
<dbReference type="AlphaFoldDB" id="A0A7C3ZQP2"/>
<keyword evidence="3" id="KW-0812">Transmembrane</keyword>
<evidence type="ECO:0000256" key="2">
    <source>
        <dbReference type="SAM" id="MobiDB-lite"/>
    </source>
</evidence>
<feature type="domain" description="PBP" evidence="4">
    <location>
        <begin position="76"/>
        <end position="304"/>
    </location>
</feature>
<evidence type="ECO:0000259" key="4">
    <source>
        <dbReference type="Pfam" id="PF12849"/>
    </source>
</evidence>
<keyword evidence="1" id="KW-0732">Signal</keyword>
<proteinExistence type="predicted"/>
<dbReference type="Gene3D" id="3.40.190.10">
    <property type="entry name" value="Periplasmic binding protein-like II"/>
    <property type="match status" value="2"/>
</dbReference>
<name>A0A7C3ZQP2_9CYAN</name>
<evidence type="ECO:0000313" key="5">
    <source>
        <dbReference type="EMBL" id="HGG03784.1"/>
    </source>
</evidence>
<dbReference type="PANTHER" id="PTHR30570">
    <property type="entry name" value="PERIPLASMIC PHOSPHATE BINDING COMPONENT OF PHOSPHATE ABC TRANSPORTER"/>
    <property type="match status" value="1"/>
</dbReference>
<dbReference type="PANTHER" id="PTHR30570:SF1">
    <property type="entry name" value="PHOSPHATE-BINDING PROTEIN PSTS"/>
    <property type="match status" value="1"/>
</dbReference>
<evidence type="ECO:0000256" key="3">
    <source>
        <dbReference type="SAM" id="Phobius"/>
    </source>
</evidence>
<feature type="compositionally biased region" description="Pro residues" evidence="2">
    <location>
        <begin position="43"/>
        <end position="64"/>
    </location>
</feature>
<sequence length="314" mass="33444">MAQRSGPPPIVFILLFLMLIGGGYWYFSQQKNVNQPTAINQGTPPPPPPPSGTPSTQPPPPPPTATTAFPAPISVPAGTTVLLDGSTSMVTINQNLKRGFESQFPGTTVTASANGTDRGIQALIANTADIAAISRTLTSAEQSQGLITVPVARDQIAIVVGKDNPYQRGLTTTQVMQIFQGQITDWSQLGGPPSPIKVINRPSISGTHQTFKELVLQGGNFGTTPNITTMERDATTPMLQQLGKNGIGYATYAQVANQQTVRVVAVEGLTPEATSYPYQRQLYYAYKNPPSPAVPYFLGYATSPQGQQAMLTEN</sequence>
<accession>A0A7C3ZQP2</accession>
<feature type="transmembrane region" description="Helical" evidence="3">
    <location>
        <begin position="9"/>
        <end position="27"/>
    </location>
</feature>